<dbReference type="CDD" id="cd08771">
    <property type="entry name" value="DLP_1"/>
    <property type="match status" value="1"/>
</dbReference>
<reference evidence="5" key="1">
    <citation type="journal article" date="2013" name="New Phytol.">
        <title>Comparative genomic and transcriptomic analyses reveal the hemibiotrophic stage shift of Colletotrichum fungi.</title>
        <authorList>
            <person name="Gan P."/>
            <person name="Ikeda K."/>
            <person name="Irieda H."/>
            <person name="Narusaka M."/>
            <person name="O'Connell R.J."/>
            <person name="Narusaka Y."/>
            <person name="Takano Y."/>
            <person name="Kubo Y."/>
            <person name="Shirasu K."/>
        </authorList>
    </citation>
    <scope>NUCLEOTIDE SEQUENCE [LARGE SCALE GENOMIC DNA]</scope>
    <source>
        <strain evidence="5">104-T / ATCC 96160 / CBS 514.97 / LARS 414 / MAFF 240422</strain>
    </source>
</reference>
<dbReference type="InterPro" id="IPR000375">
    <property type="entry name" value="Dynamin_stalk"/>
</dbReference>
<evidence type="ECO:0000313" key="5">
    <source>
        <dbReference type="Proteomes" id="UP000014480"/>
    </source>
</evidence>
<evidence type="ECO:0000256" key="2">
    <source>
        <dbReference type="ARBA" id="ARBA00023134"/>
    </source>
</evidence>
<dbReference type="PROSITE" id="PS51718">
    <property type="entry name" value="G_DYNAMIN_2"/>
    <property type="match status" value="1"/>
</dbReference>
<dbReference type="SMART" id="SM00053">
    <property type="entry name" value="DYNc"/>
    <property type="match status" value="1"/>
</dbReference>
<dbReference type="Proteomes" id="UP000014480">
    <property type="component" value="Unassembled WGS sequence"/>
</dbReference>
<dbReference type="GO" id="GO:0005525">
    <property type="term" value="F:GTP binding"/>
    <property type="evidence" value="ECO:0007669"/>
    <property type="project" value="InterPro"/>
</dbReference>
<feature type="region of interest" description="Disordered" evidence="3">
    <location>
        <begin position="686"/>
        <end position="789"/>
    </location>
</feature>
<evidence type="ECO:0000256" key="3">
    <source>
        <dbReference type="SAM" id="MobiDB-lite"/>
    </source>
</evidence>
<dbReference type="Pfam" id="PF01031">
    <property type="entry name" value="Dynamin_M"/>
    <property type="match status" value="1"/>
</dbReference>
<keyword evidence="2" id="KW-0342">GTP-binding</keyword>
<dbReference type="EMBL" id="AMCV02000020">
    <property type="protein sequence ID" value="TDZ19366.1"/>
    <property type="molecule type" value="Genomic_DNA"/>
</dbReference>
<dbReference type="GO" id="GO:0000266">
    <property type="term" value="P:mitochondrial fission"/>
    <property type="evidence" value="ECO:0007669"/>
    <property type="project" value="TreeGrafter"/>
</dbReference>
<dbReference type="GO" id="GO:0008017">
    <property type="term" value="F:microtubule binding"/>
    <property type="evidence" value="ECO:0007669"/>
    <property type="project" value="TreeGrafter"/>
</dbReference>
<reference evidence="5" key="2">
    <citation type="journal article" date="2019" name="Mol. Plant Microbe Interact.">
        <title>Genome sequence resources for four phytopathogenic fungi from the Colletotrichum orbiculare species complex.</title>
        <authorList>
            <person name="Gan P."/>
            <person name="Tsushima A."/>
            <person name="Narusaka M."/>
            <person name="Narusaka Y."/>
            <person name="Takano Y."/>
            <person name="Kubo Y."/>
            <person name="Shirasu K."/>
        </authorList>
    </citation>
    <scope>GENOME REANNOTATION</scope>
    <source>
        <strain evidence="5">104-T / ATCC 96160 / CBS 514.97 / LARS 414 / MAFF 240422</strain>
    </source>
</reference>
<dbReference type="STRING" id="1213857.N4V4V7"/>
<dbReference type="InterPro" id="IPR022812">
    <property type="entry name" value="Dynamin"/>
</dbReference>
<dbReference type="PRINTS" id="PR00195">
    <property type="entry name" value="DYNAMIN"/>
</dbReference>
<proteinExistence type="predicted"/>
<keyword evidence="1" id="KW-0547">Nucleotide-binding</keyword>
<dbReference type="InterPro" id="IPR001401">
    <property type="entry name" value="Dynamin_GTPase"/>
</dbReference>
<gene>
    <name evidence="4" type="primary">mx</name>
    <name evidence="4" type="ORF">Cob_v007563</name>
</gene>
<dbReference type="InterPro" id="IPR030381">
    <property type="entry name" value="G_DYNAMIN_dom"/>
</dbReference>
<dbReference type="AlphaFoldDB" id="N4V4V7"/>
<dbReference type="Gene3D" id="3.40.50.300">
    <property type="entry name" value="P-loop containing nucleotide triphosphate hydrolases"/>
    <property type="match status" value="1"/>
</dbReference>
<evidence type="ECO:0000313" key="4">
    <source>
        <dbReference type="EMBL" id="TDZ19366.1"/>
    </source>
</evidence>
<accession>N4V4V7</accession>
<dbReference type="GO" id="GO:0006897">
    <property type="term" value="P:endocytosis"/>
    <property type="evidence" value="ECO:0007669"/>
    <property type="project" value="TreeGrafter"/>
</dbReference>
<dbReference type="Pfam" id="PF00350">
    <property type="entry name" value="Dynamin_N"/>
    <property type="match status" value="1"/>
</dbReference>
<dbReference type="InterPro" id="IPR003130">
    <property type="entry name" value="GED"/>
</dbReference>
<dbReference type="HOGENOM" id="CLU_008964_7_0_1"/>
<protein>
    <submittedName>
        <fullName evidence="4">Interferon-induced GTP-binding protein Mx</fullName>
    </submittedName>
</protein>
<dbReference type="GO" id="GO:0048312">
    <property type="term" value="P:intracellular distribution of mitochondria"/>
    <property type="evidence" value="ECO:0007669"/>
    <property type="project" value="TreeGrafter"/>
</dbReference>
<feature type="compositionally biased region" description="Polar residues" evidence="3">
    <location>
        <begin position="764"/>
        <end position="789"/>
    </location>
</feature>
<evidence type="ECO:0000256" key="1">
    <source>
        <dbReference type="ARBA" id="ARBA00022741"/>
    </source>
</evidence>
<dbReference type="GO" id="GO:0016020">
    <property type="term" value="C:membrane"/>
    <property type="evidence" value="ECO:0007669"/>
    <property type="project" value="TreeGrafter"/>
</dbReference>
<dbReference type="InterPro" id="IPR045063">
    <property type="entry name" value="Dynamin_N"/>
</dbReference>
<dbReference type="InterPro" id="IPR020850">
    <property type="entry name" value="GED_dom"/>
</dbReference>
<keyword evidence="5" id="KW-1185">Reference proteome</keyword>
<dbReference type="GO" id="GO:0005874">
    <property type="term" value="C:microtubule"/>
    <property type="evidence" value="ECO:0007669"/>
    <property type="project" value="TreeGrafter"/>
</dbReference>
<dbReference type="GO" id="GO:0016559">
    <property type="term" value="P:peroxisome fission"/>
    <property type="evidence" value="ECO:0007669"/>
    <property type="project" value="TreeGrafter"/>
</dbReference>
<dbReference type="eggNOG" id="KOG0446">
    <property type="taxonomic scope" value="Eukaryota"/>
</dbReference>
<dbReference type="PANTHER" id="PTHR11566:SF149">
    <property type="entry name" value="GTPASE, PUTATIVE (AFU_ORTHOLOGUE AFUA_6G11890)-RELATED"/>
    <property type="match status" value="1"/>
</dbReference>
<dbReference type="GO" id="GO:0005739">
    <property type="term" value="C:mitochondrion"/>
    <property type="evidence" value="ECO:0007669"/>
    <property type="project" value="TreeGrafter"/>
</dbReference>
<dbReference type="OrthoDB" id="415706at2759"/>
<dbReference type="InterPro" id="IPR027417">
    <property type="entry name" value="P-loop_NTPase"/>
</dbReference>
<comment type="caution">
    <text evidence="4">The sequence shown here is derived from an EMBL/GenBank/DDBJ whole genome shotgun (WGS) entry which is preliminary data.</text>
</comment>
<name>N4V4V7_COLOR</name>
<sequence>MGSISDRSALEELNRAETRALFDAVDKLSSLGVGEIADLPQVIVAGDQSSGKSSVLEAISHVHFPAHEGVCTRFATELVLRPSTHPSIEATVQFADTSRPPHSLQVSGLDAKAVKRVINEAKEQMGLSDADGGFSKDVLRLKIQGPDMCPLTLVDLPGIFHTTTATQSTKDLKTVTGLVESYLRKSNSIILAVISANNQLAKQAVMARAKAHDPARVRTLGVITKPDLLPRGSSSEAGYLHLVQGRDNANQLALGWHVLRNRAESEEDFGPRDAVEDAFFASSAWSSIPIADRGITTLRTKLGRLLLDHVKKSLPSVLDDIQDKSSRRELELKRLGQPRPTPRDMRAYLVEIAEKFQRLVHDGICGRYTDPFFGGSGGTRRKLRSQLRNHNRALQQFLTVSGAAQRVVQYAFQPQQQLPCSGYLKEYYEAYSRASPSPKVITWSELSAELEHQAAANQGTELPGFINMNLIIQLFQKQAQPWQRIAETHLKLVMGVAESFVEEALEHTVGRPGSDSTTGAILSDFVDPFFQGKERLLADKLEELLRPFKEGFAFPLDSEFYEALERSKADRDAASVLGKLYIKPKENILFFGPNKSEFSTYRIVETMQIFYDMVLRTFTENLINLAVESCLVQDLPAIFTPKMVSGLSDEKLAELAAEPEEVLARRRKLNKDIGLLREGRDLCRRHKPRAAASRESDGTKSAAGLRDDATGSVVPSPSAKVTVPAPQGSSSTASVIFPESPKGIFGKPDANAGSRASSPLPGVTVTSKQDTTSLFTDSSCGLGSSESKT</sequence>
<dbReference type="GO" id="GO:0003924">
    <property type="term" value="F:GTPase activity"/>
    <property type="evidence" value="ECO:0007669"/>
    <property type="project" value="InterPro"/>
</dbReference>
<dbReference type="Pfam" id="PF02212">
    <property type="entry name" value="GED"/>
    <property type="match status" value="1"/>
</dbReference>
<dbReference type="PROSITE" id="PS51388">
    <property type="entry name" value="GED"/>
    <property type="match status" value="1"/>
</dbReference>
<dbReference type="SUPFAM" id="SSF52540">
    <property type="entry name" value="P-loop containing nucleoside triphosphate hydrolases"/>
    <property type="match status" value="1"/>
</dbReference>
<dbReference type="PANTHER" id="PTHR11566">
    <property type="entry name" value="DYNAMIN"/>
    <property type="match status" value="1"/>
</dbReference>
<organism evidence="4 5">
    <name type="scientific">Colletotrichum orbiculare (strain 104-T / ATCC 96160 / CBS 514.97 / LARS 414 / MAFF 240422)</name>
    <name type="common">Cucumber anthracnose fungus</name>
    <name type="synonym">Colletotrichum lagenarium</name>
    <dbReference type="NCBI Taxonomy" id="1213857"/>
    <lineage>
        <taxon>Eukaryota</taxon>
        <taxon>Fungi</taxon>
        <taxon>Dikarya</taxon>
        <taxon>Ascomycota</taxon>
        <taxon>Pezizomycotina</taxon>
        <taxon>Sordariomycetes</taxon>
        <taxon>Hypocreomycetidae</taxon>
        <taxon>Glomerellales</taxon>
        <taxon>Glomerellaceae</taxon>
        <taxon>Colletotrichum</taxon>
        <taxon>Colletotrichum orbiculare species complex</taxon>
    </lineage>
</organism>